<dbReference type="InterPro" id="IPR035965">
    <property type="entry name" value="PAS-like_dom_sf"/>
</dbReference>
<dbReference type="Gene3D" id="3.30.450.20">
    <property type="entry name" value="PAS domain"/>
    <property type="match status" value="1"/>
</dbReference>
<gene>
    <name evidence="5" type="ORF">MAM_00718</name>
</gene>
<dbReference type="PANTHER" id="PTHR47429:SF7">
    <property type="entry name" value="GATA-FACTOR"/>
    <property type="match status" value="1"/>
</dbReference>
<dbReference type="Pfam" id="PF13426">
    <property type="entry name" value="PAS_9"/>
    <property type="match status" value="1"/>
</dbReference>
<dbReference type="CDD" id="cd00130">
    <property type="entry name" value="PAS"/>
    <property type="match status" value="1"/>
</dbReference>
<sequence length="136" mass="14929">MSVMSRPNPQVDIGTVDVGVALVVCDLEQPDNPIVYASDAFCELTGYSQAEVLGQNCRFLQKPHPDSTDSSKPVPMHDKMAASRMRHALQGRQEIQLKVVNYRKDGYQFTNLVTIIPVELSGSGYRYAVGLLGEAS</sequence>
<evidence type="ECO:0000313" key="5">
    <source>
        <dbReference type="EMBL" id="KHO01717.1"/>
    </source>
</evidence>
<dbReference type="HOGENOM" id="CLU_080231_0_1_1"/>
<dbReference type="EMBL" id="AZHE01000001">
    <property type="protein sequence ID" value="KHO01717.1"/>
    <property type="molecule type" value="Genomic_DNA"/>
</dbReference>
<feature type="domain" description="PAS" evidence="4">
    <location>
        <begin position="31"/>
        <end position="92"/>
    </location>
</feature>
<keyword evidence="6" id="KW-1185">Reference proteome</keyword>
<accession>A0A0B2WZK1</accession>
<name>A0A0B2WZK1_METAS</name>
<evidence type="ECO:0000259" key="4">
    <source>
        <dbReference type="PROSITE" id="PS50112"/>
    </source>
</evidence>
<evidence type="ECO:0000256" key="2">
    <source>
        <dbReference type="ARBA" id="ARBA00022643"/>
    </source>
</evidence>
<dbReference type="InterPro" id="IPR000014">
    <property type="entry name" value="PAS"/>
</dbReference>
<organism evidence="5 6">
    <name type="scientific">Metarhizium album (strain ARSEF 1941)</name>
    <dbReference type="NCBI Taxonomy" id="1081103"/>
    <lineage>
        <taxon>Eukaryota</taxon>
        <taxon>Fungi</taxon>
        <taxon>Dikarya</taxon>
        <taxon>Ascomycota</taxon>
        <taxon>Pezizomycotina</taxon>
        <taxon>Sordariomycetes</taxon>
        <taxon>Hypocreomycetidae</taxon>
        <taxon>Hypocreales</taxon>
        <taxon>Clavicipitaceae</taxon>
        <taxon>Metarhizium</taxon>
    </lineage>
</organism>
<evidence type="ECO:0000256" key="1">
    <source>
        <dbReference type="ARBA" id="ARBA00022630"/>
    </source>
</evidence>
<reference evidence="5 6" key="1">
    <citation type="journal article" date="2014" name="Proc. Natl. Acad. Sci. U.S.A.">
        <title>Trajectory and genomic determinants of fungal-pathogen speciation and host adaptation.</title>
        <authorList>
            <person name="Hu X."/>
            <person name="Xiao G."/>
            <person name="Zheng P."/>
            <person name="Shang Y."/>
            <person name="Su Y."/>
            <person name="Zhang X."/>
            <person name="Liu X."/>
            <person name="Zhan S."/>
            <person name="St Leger R.J."/>
            <person name="Wang C."/>
        </authorList>
    </citation>
    <scope>NUCLEOTIDE SEQUENCE [LARGE SCALE GENOMIC DNA]</scope>
    <source>
        <strain evidence="5 6">ARSEF 1941</strain>
    </source>
</reference>
<dbReference type="RefSeq" id="XP_040682782.1">
    <property type="nucleotide sequence ID" value="XM_040819517.1"/>
</dbReference>
<dbReference type="Proteomes" id="UP000030816">
    <property type="component" value="Unassembled WGS sequence"/>
</dbReference>
<keyword evidence="3" id="KW-0157">Chromophore</keyword>
<comment type="caution">
    <text evidence="5">The sequence shown here is derived from an EMBL/GenBank/DDBJ whole genome shotgun (WGS) entry which is preliminary data.</text>
</comment>
<keyword evidence="1" id="KW-0285">Flavoprotein</keyword>
<dbReference type="SUPFAM" id="SSF55785">
    <property type="entry name" value="PYP-like sensor domain (PAS domain)"/>
    <property type="match status" value="1"/>
</dbReference>
<evidence type="ECO:0000256" key="3">
    <source>
        <dbReference type="ARBA" id="ARBA00022991"/>
    </source>
</evidence>
<protein>
    <submittedName>
        <fullName evidence="5">Cellulose signaling associated protein ENVOY</fullName>
    </submittedName>
</protein>
<keyword evidence="2" id="KW-0288">FMN</keyword>
<dbReference type="GeneID" id="63735173"/>
<dbReference type="NCBIfam" id="TIGR00229">
    <property type="entry name" value="sensory_box"/>
    <property type="match status" value="1"/>
</dbReference>
<dbReference type="STRING" id="1081103.A0A0B2WZK1"/>
<proteinExistence type="predicted"/>
<dbReference type="AlphaFoldDB" id="A0A0B2WZK1"/>
<evidence type="ECO:0000313" key="6">
    <source>
        <dbReference type="Proteomes" id="UP000030816"/>
    </source>
</evidence>
<dbReference type="PANTHER" id="PTHR47429">
    <property type="entry name" value="PROTEIN TWIN LOV 1"/>
    <property type="match status" value="1"/>
</dbReference>
<dbReference type="PROSITE" id="PS50112">
    <property type="entry name" value="PAS"/>
    <property type="match status" value="1"/>
</dbReference>
<dbReference type="GO" id="GO:0005634">
    <property type="term" value="C:nucleus"/>
    <property type="evidence" value="ECO:0007669"/>
    <property type="project" value="TreeGrafter"/>
</dbReference>
<dbReference type="OrthoDB" id="447251at2759"/>